<accession>A0A397I993</accession>
<dbReference type="OrthoDB" id="2340858at2759"/>
<dbReference type="InterPro" id="IPR045379">
    <property type="entry name" value="Crinkler_N"/>
</dbReference>
<dbReference type="AlphaFoldDB" id="A0A397I993"/>
<dbReference type="GO" id="GO:0043657">
    <property type="term" value="C:host cell"/>
    <property type="evidence" value="ECO:0007669"/>
    <property type="project" value="UniProtKB-SubCell"/>
</dbReference>
<evidence type="ECO:0000256" key="2">
    <source>
        <dbReference type="ARBA" id="ARBA00004613"/>
    </source>
</evidence>
<proteinExistence type="predicted"/>
<feature type="domain" description="Crinkler effector protein N-terminal" evidence="4">
    <location>
        <begin position="5"/>
        <end position="108"/>
    </location>
</feature>
<organism evidence="5 6">
    <name type="scientific">Diversispora epigaea</name>
    <dbReference type="NCBI Taxonomy" id="1348612"/>
    <lineage>
        <taxon>Eukaryota</taxon>
        <taxon>Fungi</taxon>
        <taxon>Fungi incertae sedis</taxon>
        <taxon>Mucoromycota</taxon>
        <taxon>Glomeromycotina</taxon>
        <taxon>Glomeromycetes</taxon>
        <taxon>Diversisporales</taxon>
        <taxon>Diversisporaceae</taxon>
        <taxon>Diversispora</taxon>
    </lineage>
</organism>
<sequence length="577" mass="67513">MSGNITLCCLIYGDSKEQAFEVYLEKTNSVYVLKNKIKKSKPNLFVNTDANDIVLWKVNIPFRNETMEVDIVLKNNEQTGIQKLSYPNEKISNVFTKNMDNSIHIVVERPSEFPNKHVKFEDKNLVDLWKALKNTKIDKSEEFLQLPGDVRFFETTNILYIRKCYRDLLEIVFDENIRKLRITGNPGIGKTFFAYYLLYMLAKREEIIIYNCCANQYPIAFDKEKAFVVYEAELYSYLCDKSIWYIVDSKEPKSVKAKTILLCSPRKDHYKNFDKYVGTTIRYMPVWSPEEIEACRIRIFDRLDKAKVEDLFSKQGGIPRFILEKAQDSTQQILLEEAIVKNSNPKIFNFVGEIDHADDMSHRIIHIHTNTYTDKIIRFASKYVAEKVTYHLEENYKKELKNFVTANSSINEYITLRGFMFENIAHRILQMGGTFNIRLLKSDLTNSTTDISERTELTYNECTKLIFNNISEIKEGMYCQPKQKNFASVDAIITPDTLFQMTVSNNHPINISSLKNLINKLGDESGTNPINFYFVLPKDLYRNFQIQKLHKNNAKVMPTWITKRFRQYALEIDLSSW</sequence>
<comment type="subcellular location">
    <subcellularLocation>
        <location evidence="1">Host cell</location>
    </subcellularLocation>
    <subcellularLocation>
        <location evidence="2">Secreted</location>
    </subcellularLocation>
</comment>
<gene>
    <name evidence="5" type="ORF">Glove_258g33</name>
</gene>
<keyword evidence="6" id="KW-1185">Reference proteome</keyword>
<protein>
    <recommendedName>
        <fullName evidence="4">Crinkler effector protein N-terminal domain-containing protein</fullName>
    </recommendedName>
</protein>
<comment type="caution">
    <text evidence="5">The sequence shown here is derived from an EMBL/GenBank/DDBJ whole genome shotgun (WGS) entry which is preliminary data.</text>
</comment>
<dbReference type="PANTHER" id="PTHR33129:SF1">
    <property type="entry name" value="ATP-BINDING PROTEIN"/>
    <property type="match status" value="1"/>
</dbReference>
<evidence type="ECO:0000313" key="6">
    <source>
        <dbReference type="Proteomes" id="UP000266861"/>
    </source>
</evidence>
<dbReference type="STRING" id="1348612.A0A397I993"/>
<name>A0A397I993_9GLOM</name>
<dbReference type="EMBL" id="PQFF01000236">
    <property type="protein sequence ID" value="RHZ71427.1"/>
    <property type="molecule type" value="Genomic_DNA"/>
</dbReference>
<dbReference type="Proteomes" id="UP000266861">
    <property type="component" value="Unassembled WGS sequence"/>
</dbReference>
<keyword evidence="3" id="KW-0964">Secreted</keyword>
<dbReference type="GO" id="GO:0005576">
    <property type="term" value="C:extracellular region"/>
    <property type="evidence" value="ECO:0007669"/>
    <property type="project" value="UniProtKB-SubCell"/>
</dbReference>
<dbReference type="InterPro" id="IPR052980">
    <property type="entry name" value="Crinkler_effector"/>
</dbReference>
<dbReference type="Pfam" id="PF20147">
    <property type="entry name" value="Crinkler"/>
    <property type="match status" value="1"/>
</dbReference>
<evidence type="ECO:0000259" key="4">
    <source>
        <dbReference type="Pfam" id="PF20147"/>
    </source>
</evidence>
<evidence type="ECO:0000256" key="3">
    <source>
        <dbReference type="ARBA" id="ARBA00022525"/>
    </source>
</evidence>
<dbReference type="InterPro" id="IPR027417">
    <property type="entry name" value="P-loop_NTPase"/>
</dbReference>
<reference evidence="5 6" key="1">
    <citation type="submission" date="2018-08" db="EMBL/GenBank/DDBJ databases">
        <title>Genome and evolution of the arbuscular mycorrhizal fungus Diversispora epigaea (formerly Glomus versiforme) and its bacterial endosymbionts.</title>
        <authorList>
            <person name="Sun X."/>
            <person name="Fei Z."/>
            <person name="Harrison M."/>
        </authorList>
    </citation>
    <scope>NUCLEOTIDE SEQUENCE [LARGE SCALE GENOMIC DNA]</scope>
    <source>
        <strain evidence="5 6">IT104</strain>
    </source>
</reference>
<dbReference type="PANTHER" id="PTHR33129">
    <property type="entry name" value="PROTEIN KINASE DOMAIN-CONTAINING PROTEIN-RELATED"/>
    <property type="match status" value="1"/>
</dbReference>
<evidence type="ECO:0000256" key="1">
    <source>
        <dbReference type="ARBA" id="ARBA00004340"/>
    </source>
</evidence>
<dbReference type="SUPFAM" id="SSF52540">
    <property type="entry name" value="P-loop containing nucleoside triphosphate hydrolases"/>
    <property type="match status" value="1"/>
</dbReference>
<evidence type="ECO:0000313" key="5">
    <source>
        <dbReference type="EMBL" id="RHZ71427.1"/>
    </source>
</evidence>